<evidence type="ECO:0000256" key="5">
    <source>
        <dbReference type="ARBA" id="ARBA00023163"/>
    </source>
</evidence>
<feature type="region of interest" description="Disordered" evidence="8">
    <location>
        <begin position="153"/>
        <end position="289"/>
    </location>
</feature>
<protein>
    <recommendedName>
        <fullName evidence="11">CT20 family protein</fullName>
    </recommendedName>
</protein>
<dbReference type="PANTHER" id="PTHR13581">
    <property type="entry name" value="MRG-BINDING PROTEIN"/>
    <property type="match status" value="1"/>
</dbReference>
<dbReference type="EMBL" id="JAPDFR010000001">
    <property type="protein sequence ID" value="KAK0391090.1"/>
    <property type="molecule type" value="Genomic_DNA"/>
</dbReference>
<keyword evidence="5" id="KW-0804">Transcription</keyword>
<keyword evidence="10" id="KW-1185">Reference proteome</keyword>
<dbReference type="PANTHER" id="PTHR13581:SF5">
    <property type="entry name" value="MRG_MORF4L-BINDING PROTEIN"/>
    <property type="match status" value="1"/>
</dbReference>
<gene>
    <name evidence="9" type="ORF">NLU13_0592</name>
</gene>
<accession>A0AA39GPC1</accession>
<feature type="compositionally biased region" description="Basic residues" evidence="8">
    <location>
        <begin position="274"/>
        <end position="289"/>
    </location>
</feature>
<dbReference type="GO" id="GO:0035267">
    <property type="term" value="C:NuA4 histone acetyltransferase complex"/>
    <property type="evidence" value="ECO:0007669"/>
    <property type="project" value="TreeGrafter"/>
</dbReference>
<evidence type="ECO:0000313" key="9">
    <source>
        <dbReference type="EMBL" id="KAK0391090.1"/>
    </source>
</evidence>
<feature type="compositionally biased region" description="Acidic residues" evidence="8">
    <location>
        <begin position="24"/>
        <end position="37"/>
    </location>
</feature>
<dbReference type="AlphaFoldDB" id="A0AA39GPC1"/>
<evidence type="ECO:0000256" key="4">
    <source>
        <dbReference type="ARBA" id="ARBA00023015"/>
    </source>
</evidence>
<feature type="compositionally biased region" description="Acidic residues" evidence="8">
    <location>
        <begin position="232"/>
        <end position="255"/>
    </location>
</feature>
<comment type="caution">
    <text evidence="9">The sequence shown here is derived from an EMBL/GenBank/DDBJ whole genome shotgun (WGS) entry which is preliminary data.</text>
</comment>
<comment type="similarity">
    <text evidence="2">Belongs to the EAF7 family.</text>
</comment>
<keyword evidence="6" id="KW-0539">Nucleus</keyword>
<dbReference type="Pfam" id="PF07904">
    <property type="entry name" value="Eaf7"/>
    <property type="match status" value="1"/>
</dbReference>
<proteinExistence type="inferred from homology"/>
<keyword evidence="4" id="KW-0805">Transcription regulation</keyword>
<evidence type="ECO:0000256" key="2">
    <source>
        <dbReference type="ARBA" id="ARBA00007117"/>
    </source>
</evidence>
<evidence type="ECO:0000256" key="3">
    <source>
        <dbReference type="ARBA" id="ARBA00022853"/>
    </source>
</evidence>
<comment type="function">
    <text evidence="7">Component of the NuA4 histone acetyltransferase complex which is involved in transcriptional activation of selected genes principally by acetylation of nucleosomal histone H4 and H2A. The NuA4 complex is also involved in DNA repair.</text>
</comment>
<comment type="subcellular location">
    <subcellularLocation>
        <location evidence="1">Nucleus</location>
    </subcellularLocation>
</comment>
<feature type="compositionally biased region" description="Polar residues" evidence="8">
    <location>
        <begin position="182"/>
        <end position="193"/>
    </location>
</feature>
<feature type="region of interest" description="Disordered" evidence="8">
    <location>
        <begin position="1"/>
        <end position="47"/>
    </location>
</feature>
<evidence type="ECO:0008006" key="11">
    <source>
        <dbReference type="Google" id="ProtNLM"/>
    </source>
</evidence>
<reference evidence="9" key="1">
    <citation type="submission" date="2022-10" db="EMBL/GenBank/DDBJ databases">
        <title>Determination and structural analysis of whole genome sequence of Sarocladium strictum F4-1.</title>
        <authorList>
            <person name="Hu L."/>
            <person name="Jiang Y."/>
        </authorList>
    </citation>
    <scope>NUCLEOTIDE SEQUENCE</scope>
    <source>
        <strain evidence="9">F4-1</strain>
    </source>
</reference>
<evidence type="ECO:0000313" key="10">
    <source>
        <dbReference type="Proteomes" id="UP001175261"/>
    </source>
</evidence>
<organism evidence="9 10">
    <name type="scientific">Sarocladium strictum</name>
    <name type="common">Black bundle disease fungus</name>
    <name type="synonym">Acremonium strictum</name>
    <dbReference type="NCBI Taxonomy" id="5046"/>
    <lineage>
        <taxon>Eukaryota</taxon>
        <taxon>Fungi</taxon>
        <taxon>Dikarya</taxon>
        <taxon>Ascomycota</taxon>
        <taxon>Pezizomycotina</taxon>
        <taxon>Sordariomycetes</taxon>
        <taxon>Hypocreomycetidae</taxon>
        <taxon>Hypocreales</taxon>
        <taxon>Sarocladiaceae</taxon>
        <taxon>Sarocladium</taxon>
    </lineage>
</organism>
<keyword evidence="3" id="KW-0156">Chromatin regulator</keyword>
<dbReference type="GO" id="GO:0006325">
    <property type="term" value="P:chromatin organization"/>
    <property type="evidence" value="ECO:0007669"/>
    <property type="project" value="UniProtKB-KW"/>
</dbReference>
<feature type="compositionally biased region" description="Low complexity" evidence="8">
    <location>
        <begin position="9"/>
        <end position="19"/>
    </location>
</feature>
<name>A0AA39GPC1_SARSR</name>
<dbReference type="InterPro" id="IPR012423">
    <property type="entry name" value="Eaf7/MRGBP"/>
</dbReference>
<sequence>MPPRKRARASAPGAASPGTARDDEAMDVDTPQAEEDSASPGTKSEIDLRNELWTDDQVASLFKGVIRWKPAGMHKHFRMIAISEHLRNHGFDPDIYQHTRIPHIWEKLRTYYNLDVIDERENFDDDESEDRYEEFSLPRGDFRDAMLQRAIASPGAASSPPELDFGDHSSPPPPKKRKRADTTSARVTRQASVADTEDGTETQSPAPKPARRGRGGRTRAASRSKVEKAETTEEEESEEDTESESDEEDDEESGEENGTPASSRPTRGGGSGRGRGRGRGRGKRGRGRG</sequence>
<dbReference type="Proteomes" id="UP001175261">
    <property type="component" value="Unassembled WGS sequence"/>
</dbReference>
<dbReference type="GO" id="GO:0005634">
    <property type="term" value="C:nucleus"/>
    <property type="evidence" value="ECO:0007669"/>
    <property type="project" value="UniProtKB-SubCell"/>
</dbReference>
<evidence type="ECO:0000256" key="8">
    <source>
        <dbReference type="SAM" id="MobiDB-lite"/>
    </source>
</evidence>
<evidence type="ECO:0000256" key="6">
    <source>
        <dbReference type="ARBA" id="ARBA00023242"/>
    </source>
</evidence>
<dbReference type="GO" id="GO:0006357">
    <property type="term" value="P:regulation of transcription by RNA polymerase II"/>
    <property type="evidence" value="ECO:0007669"/>
    <property type="project" value="TreeGrafter"/>
</dbReference>
<evidence type="ECO:0000256" key="1">
    <source>
        <dbReference type="ARBA" id="ARBA00004123"/>
    </source>
</evidence>
<feature type="compositionally biased region" description="Basic residues" evidence="8">
    <location>
        <begin position="209"/>
        <end position="222"/>
    </location>
</feature>
<evidence type="ECO:0000256" key="7">
    <source>
        <dbReference type="ARBA" id="ARBA00025178"/>
    </source>
</evidence>